<dbReference type="PANTHER" id="PTHR16079">
    <property type="entry name" value="UBIQUITIN LIGASE PROTEIN CHFR"/>
    <property type="match status" value="1"/>
</dbReference>
<dbReference type="GO" id="GO:0016567">
    <property type="term" value="P:protein ubiquitination"/>
    <property type="evidence" value="ECO:0007669"/>
    <property type="project" value="TreeGrafter"/>
</dbReference>
<gene>
    <name evidence="2" type="ORF">OH76DRAFT_1338108</name>
</gene>
<evidence type="ECO:0000313" key="3">
    <source>
        <dbReference type="Proteomes" id="UP000256964"/>
    </source>
</evidence>
<dbReference type="GO" id="GO:0006511">
    <property type="term" value="P:ubiquitin-dependent protein catabolic process"/>
    <property type="evidence" value="ECO:0007669"/>
    <property type="project" value="TreeGrafter"/>
</dbReference>
<proteinExistence type="predicted"/>
<dbReference type="STRING" id="139420.A0A371DUJ3"/>
<dbReference type="GO" id="GO:0005634">
    <property type="term" value="C:nucleus"/>
    <property type="evidence" value="ECO:0007669"/>
    <property type="project" value="TreeGrafter"/>
</dbReference>
<dbReference type="AlphaFoldDB" id="A0A371DUJ3"/>
<sequence length="432" mass="49601">MFNDAFKVHPRSIVHEVLVNIAGPAVPQAARCAQYKEQFRRGDGLDVDQLPSEEHYRSLDWMPNKALANTLEENHKSVRILEDFYSQRNKDRTSPTSQLEPQESLRFQRAMYRYWLYLDMLTEGAFEPDDDEFDDADDDDDDDDDFDERRDKYFREGFKKFLVCLSTDELLEVLSAGAFCEETMQWQSRGLPNETVVAYSFSDVDPGALGKNLERGYTTPSYRSSWSPAQDIIHGILLSRKVKSDELDQKRSKAILQTVNGADDTCGRCDAVGGVQLLGTANVSLLAGVLSLNERFALLPGILARNREETRKMTEYLLKGRNGGRVSEKELFDELIDTVPDTDGNDDDEQHQWSKDEWYCLACIKDLFRQRFMVWWRQTKEKNGAPHVDDCWYGYNCRTMTHRSSHALKLNHLCTPTRGDAPKPPQQPTNPN</sequence>
<dbReference type="GO" id="GO:0004842">
    <property type="term" value="F:ubiquitin-protein transferase activity"/>
    <property type="evidence" value="ECO:0007669"/>
    <property type="project" value="TreeGrafter"/>
</dbReference>
<evidence type="ECO:0008006" key="4">
    <source>
        <dbReference type="Google" id="ProtNLM"/>
    </source>
</evidence>
<dbReference type="EMBL" id="KZ857381">
    <property type="protein sequence ID" value="RDX56181.1"/>
    <property type="molecule type" value="Genomic_DNA"/>
</dbReference>
<dbReference type="InterPro" id="IPR052256">
    <property type="entry name" value="E3_ubiquitin-ligase_CHFR"/>
</dbReference>
<evidence type="ECO:0000313" key="2">
    <source>
        <dbReference type="EMBL" id="RDX56181.1"/>
    </source>
</evidence>
<reference evidence="2 3" key="1">
    <citation type="journal article" date="2018" name="Biotechnol. Biofuels">
        <title>Integrative visual omics of the white-rot fungus Polyporus brumalis exposes the biotechnological potential of its oxidative enzymes for delignifying raw plant biomass.</title>
        <authorList>
            <person name="Miyauchi S."/>
            <person name="Rancon A."/>
            <person name="Drula E."/>
            <person name="Hage H."/>
            <person name="Chaduli D."/>
            <person name="Favel A."/>
            <person name="Grisel S."/>
            <person name="Henrissat B."/>
            <person name="Herpoel-Gimbert I."/>
            <person name="Ruiz-Duenas F.J."/>
            <person name="Chevret D."/>
            <person name="Hainaut M."/>
            <person name="Lin J."/>
            <person name="Wang M."/>
            <person name="Pangilinan J."/>
            <person name="Lipzen A."/>
            <person name="Lesage-Meessen L."/>
            <person name="Navarro D."/>
            <person name="Riley R."/>
            <person name="Grigoriev I.V."/>
            <person name="Zhou S."/>
            <person name="Raouche S."/>
            <person name="Rosso M.N."/>
        </authorList>
    </citation>
    <scope>NUCLEOTIDE SEQUENCE [LARGE SCALE GENOMIC DNA]</scope>
    <source>
        <strain evidence="2 3">BRFM 1820</strain>
    </source>
</reference>
<dbReference type="Proteomes" id="UP000256964">
    <property type="component" value="Unassembled WGS sequence"/>
</dbReference>
<organism evidence="2 3">
    <name type="scientific">Lentinus brumalis</name>
    <dbReference type="NCBI Taxonomy" id="2498619"/>
    <lineage>
        <taxon>Eukaryota</taxon>
        <taxon>Fungi</taxon>
        <taxon>Dikarya</taxon>
        <taxon>Basidiomycota</taxon>
        <taxon>Agaricomycotina</taxon>
        <taxon>Agaricomycetes</taxon>
        <taxon>Polyporales</taxon>
        <taxon>Polyporaceae</taxon>
        <taxon>Lentinus</taxon>
    </lineage>
</organism>
<accession>A0A371DUJ3</accession>
<feature type="compositionally biased region" description="Acidic residues" evidence="1">
    <location>
        <begin position="128"/>
        <end position="146"/>
    </location>
</feature>
<feature type="region of interest" description="Disordered" evidence="1">
    <location>
        <begin position="128"/>
        <end position="147"/>
    </location>
</feature>
<protein>
    <recommendedName>
        <fullName evidence="4">Aprataxin and PNK-like factor PBZ domain-containing protein</fullName>
    </recommendedName>
</protein>
<dbReference type="PANTHER" id="PTHR16079:SF4">
    <property type="entry name" value="E3 UBIQUITIN-PROTEIN LIGASE CHFR"/>
    <property type="match status" value="1"/>
</dbReference>
<dbReference type="OrthoDB" id="2745518at2759"/>
<evidence type="ECO:0000256" key="1">
    <source>
        <dbReference type="SAM" id="MobiDB-lite"/>
    </source>
</evidence>
<keyword evidence="3" id="KW-1185">Reference proteome</keyword>
<name>A0A371DUJ3_9APHY</name>